<protein>
    <submittedName>
        <fullName evidence="1">Uncharacterized protein</fullName>
    </submittedName>
</protein>
<comment type="caution">
    <text evidence="1">The sequence shown here is derived from an EMBL/GenBank/DDBJ whole genome shotgun (WGS) entry which is preliminary data.</text>
</comment>
<gene>
    <name evidence="1" type="ORF">A3D68_01445</name>
</gene>
<dbReference type="Proteomes" id="UP000177564">
    <property type="component" value="Unassembled WGS sequence"/>
</dbReference>
<dbReference type="STRING" id="1797240.A3D68_01445"/>
<name>A0A1F4XR83_9BACT</name>
<proteinExistence type="predicted"/>
<accession>A0A1F4XR83</accession>
<reference evidence="1 2" key="1">
    <citation type="journal article" date="2016" name="Nat. Commun.">
        <title>Thousands of microbial genomes shed light on interconnected biogeochemical processes in an aquifer system.</title>
        <authorList>
            <person name="Anantharaman K."/>
            <person name="Brown C.T."/>
            <person name="Hug L.A."/>
            <person name="Sharon I."/>
            <person name="Castelle C.J."/>
            <person name="Probst A.J."/>
            <person name="Thomas B.C."/>
            <person name="Singh A."/>
            <person name="Wilkins M.J."/>
            <person name="Karaoz U."/>
            <person name="Brodie E.L."/>
            <person name="Williams K.H."/>
            <person name="Hubbard S.S."/>
            <person name="Banfield J.F."/>
        </authorList>
    </citation>
    <scope>NUCLEOTIDE SEQUENCE [LARGE SCALE GENOMIC DNA]</scope>
</reference>
<evidence type="ECO:0000313" key="1">
    <source>
        <dbReference type="EMBL" id="OGC83543.1"/>
    </source>
</evidence>
<dbReference type="EMBL" id="MEWU01000017">
    <property type="protein sequence ID" value="OGC83543.1"/>
    <property type="molecule type" value="Genomic_DNA"/>
</dbReference>
<evidence type="ECO:0000313" key="2">
    <source>
        <dbReference type="Proteomes" id="UP000177564"/>
    </source>
</evidence>
<dbReference type="AlphaFoldDB" id="A0A1F4XR83"/>
<sequence>MEVAMHGAKTKLPRAEASWFPGANGSMVDLSYCKGKIRITGFGRLYKGEEVDWSFRPFQKFEDGKKDLPSARLLPDVVHALGIKEKIFAPRPVFGTDMCYDHQLRERIPFEHGGKRVTLLRGASADIIMFAPDETFAISVGGCPIGWIFDPQKPNRLIVGHMGLQCLIDRQLIVAGQKSRKHRSVIDRMWESMNLLPREAARIQAGYAFPIDPLHYVHQWDYPDGGDNNKRVCEYLAANFGNKCIVDWNNPETRKLGRIHLGNLIRSQYAALGIPPENMHGASTPDAVDADGHPLWYVTRGPHGKDPRNLVLVTLYQ</sequence>
<organism evidence="1 2">
    <name type="scientific">Candidatus Adlerbacteria bacterium RIFCSPHIGHO2_02_FULL_52_17</name>
    <dbReference type="NCBI Taxonomy" id="1797240"/>
    <lineage>
        <taxon>Bacteria</taxon>
        <taxon>Candidatus Adleribacteriota</taxon>
    </lineage>
</organism>